<comment type="caution">
    <text evidence="1">The sequence shown here is derived from an EMBL/GenBank/DDBJ whole genome shotgun (WGS) entry which is preliminary data.</text>
</comment>
<sequence length="71" mass="8431">MVATAFSRLCTSCKKRFAYKQTDAIFDENGYGYSTKLVKCKHCGRLNVIRYFEDDSMKLNNDRKYYDYDMV</sequence>
<dbReference type="Proteomes" id="UP000477285">
    <property type="component" value="Unassembled WGS sequence"/>
</dbReference>
<dbReference type="RefSeq" id="WP_022380303.1">
    <property type="nucleotide sequence ID" value="NZ_JAAIPC010000002.1"/>
</dbReference>
<proteinExistence type="predicted"/>
<evidence type="ECO:0000313" key="2">
    <source>
        <dbReference type="Proteomes" id="UP000477285"/>
    </source>
</evidence>
<protein>
    <submittedName>
        <fullName evidence="1">Uncharacterized protein</fullName>
    </submittedName>
</protein>
<gene>
    <name evidence="1" type="ORF">GT728_03445</name>
</gene>
<evidence type="ECO:0000313" key="1">
    <source>
        <dbReference type="EMBL" id="MZL32275.1"/>
    </source>
</evidence>
<accession>A0A6L8SZ44</accession>
<dbReference type="EMBL" id="WWVQ01000005">
    <property type="protein sequence ID" value="MZL32275.1"/>
    <property type="molecule type" value="Genomic_DNA"/>
</dbReference>
<dbReference type="AlphaFoldDB" id="A0A6L8SZ44"/>
<reference evidence="1 2" key="1">
    <citation type="journal article" date="2019" name="Nat. Med.">
        <title>A library of human gut bacterial isolates paired with longitudinal multiomics data enables mechanistic microbiome research.</title>
        <authorList>
            <person name="Poyet M."/>
            <person name="Groussin M."/>
            <person name="Gibbons S.M."/>
            <person name="Avila-Pacheco J."/>
            <person name="Jiang X."/>
            <person name="Kearney S.M."/>
            <person name="Perrotta A.R."/>
            <person name="Berdy B."/>
            <person name="Zhao S."/>
            <person name="Lieberman T.D."/>
            <person name="Swanson P.K."/>
            <person name="Smith M."/>
            <person name="Roesemann S."/>
            <person name="Alexander J.E."/>
            <person name="Rich S.A."/>
            <person name="Livny J."/>
            <person name="Vlamakis H."/>
            <person name="Clish C."/>
            <person name="Bullock K."/>
            <person name="Deik A."/>
            <person name="Scott J."/>
            <person name="Pierce K.A."/>
            <person name="Xavier R.J."/>
            <person name="Alm E.J."/>
        </authorList>
    </citation>
    <scope>NUCLEOTIDE SEQUENCE [LARGE SCALE GENOMIC DNA]</scope>
    <source>
        <strain evidence="1 2">BIOML-A1</strain>
    </source>
</reference>
<organism evidence="1 2">
    <name type="scientific">Blautia wexlerae</name>
    <dbReference type="NCBI Taxonomy" id="418240"/>
    <lineage>
        <taxon>Bacteria</taxon>
        <taxon>Bacillati</taxon>
        <taxon>Bacillota</taxon>
        <taxon>Clostridia</taxon>
        <taxon>Lachnospirales</taxon>
        <taxon>Lachnospiraceae</taxon>
        <taxon>Blautia</taxon>
    </lineage>
</organism>
<name>A0A6L8SZ44_9FIRM</name>